<evidence type="ECO:0000313" key="4">
    <source>
        <dbReference type="Proteomes" id="UP000177390"/>
    </source>
</evidence>
<protein>
    <recommendedName>
        <fullName evidence="5">Ribulose phosphate epimerase</fullName>
    </recommendedName>
</protein>
<dbReference type="SUPFAM" id="SSF51366">
    <property type="entry name" value="Ribulose-phoshate binding barrel"/>
    <property type="match status" value="1"/>
</dbReference>
<dbReference type="GO" id="GO:0046872">
    <property type="term" value="F:metal ion binding"/>
    <property type="evidence" value="ECO:0007669"/>
    <property type="project" value="UniProtKB-KW"/>
</dbReference>
<dbReference type="GO" id="GO:0005975">
    <property type="term" value="P:carbohydrate metabolic process"/>
    <property type="evidence" value="ECO:0007669"/>
    <property type="project" value="InterPro"/>
</dbReference>
<accession>A0A1F5EWV5</accession>
<dbReference type="AlphaFoldDB" id="A0A1F5EWV5"/>
<evidence type="ECO:0000256" key="1">
    <source>
        <dbReference type="ARBA" id="ARBA00022723"/>
    </source>
</evidence>
<dbReference type="InterPro" id="IPR000056">
    <property type="entry name" value="Ribul_P_3_epim-like"/>
</dbReference>
<dbReference type="GO" id="GO:0016857">
    <property type="term" value="F:racemase and epimerase activity, acting on carbohydrates and derivatives"/>
    <property type="evidence" value="ECO:0007669"/>
    <property type="project" value="InterPro"/>
</dbReference>
<organism evidence="3 4">
    <name type="scientific">Candidatus Collierbacteria bacterium RIFCSPHIGHO2_02_FULL_49_10</name>
    <dbReference type="NCBI Taxonomy" id="1817723"/>
    <lineage>
        <taxon>Bacteria</taxon>
        <taxon>Candidatus Collieribacteriota</taxon>
    </lineage>
</organism>
<gene>
    <name evidence="3" type="ORF">A3D09_01635</name>
</gene>
<dbReference type="PANTHER" id="PTHR11749">
    <property type="entry name" value="RIBULOSE-5-PHOSPHATE-3-EPIMERASE"/>
    <property type="match status" value="1"/>
</dbReference>
<dbReference type="EMBL" id="MFAH01000014">
    <property type="protein sequence ID" value="OGD71862.1"/>
    <property type="molecule type" value="Genomic_DNA"/>
</dbReference>
<evidence type="ECO:0000313" key="3">
    <source>
        <dbReference type="EMBL" id="OGD71862.1"/>
    </source>
</evidence>
<name>A0A1F5EWV5_9BACT</name>
<dbReference type="InterPro" id="IPR013785">
    <property type="entry name" value="Aldolase_TIM"/>
</dbReference>
<keyword evidence="2" id="KW-0413">Isomerase</keyword>
<comment type="caution">
    <text evidence="3">The sequence shown here is derived from an EMBL/GenBank/DDBJ whole genome shotgun (WGS) entry which is preliminary data.</text>
</comment>
<proteinExistence type="predicted"/>
<dbReference type="Gene3D" id="3.20.20.70">
    <property type="entry name" value="Aldolase class I"/>
    <property type="match status" value="1"/>
</dbReference>
<evidence type="ECO:0008006" key="5">
    <source>
        <dbReference type="Google" id="ProtNLM"/>
    </source>
</evidence>
<dbReference type="InterPro" id="IPR011060">
    <property type="entry name" value="RibuloseP-bd_barrel"/>
</dbReference>
<sequence length="230" mass="25623">MAVTVIPAIMPKSLAELEEQLAKVWALAPRVQLDVMDGIYRPEKTIGPELLNQIDTIVTWDAHLMVECPEKWIRQCVMGGVDRVFGQVEMMKDVTAFIADAQSETMAVGLAYDIDTPLTGLEKVINDLDAVLLMSVKAGGQAREFDGAVLPKIKEVRKMNKRIPIVIDGGVNEEKMKECLIAEWSEEIEEDELNKSTIGIEFVVGSHLLTAGNVEEELRHLRMMESHNHG</sequence>
<keyword evidence="1" id="KW-0479">Metal-binding</keyword>
<evidence type="ECO:0000256" key="2">
    <source>
        <dbReference type="ARBA" id="ARBA00023235"/>
    </source>
</evidence>
<reference evidence="3 4" key="1">
    <citation type="journal article" date="2016" name="Nat. Commun.">
        <title>Thousands of microbial genomes shed light on interconnected biogeochemical processes in an aquifer system.</title>
        <authorList>
            <person name="Anantharaman K."/>
            <person name="Brown C.T."/>
            <person name="Hug L.A."/>
            <person name="Sharon I."/>
            <person name="Castelle C.J."/>
            <person name="Probst A.J."/>
            <person name="Thomas B.C."/>
            <person name="Singh A."/>
            <person name="Wilkins M.J."/>
            <person name="Karaoz U."/>
            <person name="Brodie E.L."/>
            <person name="Williams K.H."/>
            <person name="Hubbard S.S."/>
            <person name="Banfield J.F."/>
        </authorList>
    </citation>
    <scope>NUCLEOTIDE SEQUENCE [LARGE SCALE GENOMIC DNA]</scope>
</reference>
<dbReference type="Proteomes" id="UP000177390">
    <property type="component" value="Unassembled WGS sequence"/>
</dbReference>
<dbReference type="Pfam" id="PF00834">
    <property type="entry name" value="Ribul_P_3_epim"/>
    <property type="match status" value="1"/>
</dbReference>